<evidence type="ECO:0000313" key="2">
    <source>
        <dbReference type="EMBL" id="CAD2222852.1"/>
    </source>
</evidence>
<feature type="region of interest" description="Disordered" evidence="1">
    <location>
        <begin position="557"/>
        <end position="613"/>
    </location>
</feature>
<keyword evidence="3" id="KW-1185">Reference proteome</keyword>
<name>A0A7G2CX39_9TRYP</name>
<dbReference type="PANTHER" id="PTHR35615">
    <property type="entry name" value="PRESENT IN THE OUTER MITOCHONDRIAL MEMBRANE PROTEOME 22-RELATED"/>
    <property type="match status" value="1"/>
</dbReference>
<gene>
    <name evidence="2" type="ORF">ADEAN_001040600</name>
</gene>
<protein>
    <submittedName>
        <fullName evidence="2">Uncharacterized protein</fullName>
    </submittedName>
</protein>
<reference evidence="2 3" key="1">
    <citation type="submission" date="2020-08" db="EMBL/GenBank/DDBJ databases">
        <authorList>
            <person name="Newling K."/>
            <person name="Davey J."/>
            <person name="Forrester S."/>
        </authorList>
    </citation>
    <scope>NUCLEOTIDE SEQUENCE [LARGE SCALE GENOMIC DNA]</scope>
    <source>
        <strain evidence="3">Crithidia deanei Carvalho (ATCC PRA-265)</strain>
    </source>
</reference>
<dbReference type="PANTHER" id="PTHR35615:SF7">
    <property type="entry name" value="PRESENT IN THE OUTER MITOCHONDRIAL MEMBRANE PROTEOME 22"/>
    <property type="match status" value="1"/>
</dbReference>
<evidence type="ECO:0000256" key="1">
    <source>
        <dbReference type="SAM" id="MobiDB-lite"/>
    </source>
</evidence>
<accession>A0A7G2CX39</accession>
<organism evidence="2 3">
    <name type="scientific">Angomonas deanei</name>
    <dbReference type="NCBI Taxonomy" id="59799"/>
    <lineage>
        <taxon>Eukaryota</taxon>
        <taxon>Discoba</taxon>
        <taxon>Euglenozoa</taxon>
        <taxon>Kinetoplastea</taxon>
        <taxon>Metakinetoplastina</taxon>
        <taxon>Trypanosomatida</taxon>
        <taxon>Trypanosomatidae</taxon>
        <taxon>Strigomonadinae</taxon>
        <taxon>Angomonas</taxon>
    </lineage>
</organism>
<dbReference type="Proteomes" id="UP000515908">
    <property type="component" value="Chromosome 28"/>
</dbReference>
<proteinExistence type="predicted"/>
<feature type="region of interest" description="Disordered" evidence="1">
    <location>
        <begin position="30"/>
        <end position="54"/>
    </location>
</feature>
<dbReference type="VEuPathDB" id="TriTrypDB:ADEAN_001040600"/>
<sequence>MANGSRKEDLNKKNSVLDEFAYFAEWANDFQPSKRPPSAHVTRSAEKPIDDDDDDDVYYNIFDEQRVSDRSLKERYLNDNVTNLTKQVTRRGVDDNPGDSIDSLPNFPSEECRIDYSDNQVRTLFIMEDLEEAVAYTNLPLKYPGDKLTIRPVPQNRPLPPASNGTEKMAVMDEIITGDFKSTETALSSVTIQGVKLHFFAGHNVNLVVGNTQPTTFMAQESMVRLIENITEEALGESSQILRITAYALDREGRVTNLLRAKNNCIRSAEKARLAKNPVSGVALIGGAFVQLKSKEDGRRAAETAMYNSHIAQVHPYFTTDTVLLFHLHLRRTVTVNVSGQTKHHVHMASFKLFYVGNNFETGTKLLLDKSITPLVPLVDDVFGGACKTACQLFSSDYSEPVMVSLVNFHDKVEGIQNQPPSSGSVRRCLRNLSLFDHTPETITDITLDGTELVRTGECGNAGFFYPINNSTNTVPPEFISIGDVVLDGNKKTEAVTTEDEYASSVQTIFIPKPSGLAASVLPESSAQKMETDVYVRMPTYLRCKEKNPELAESLRKSMKDGSALMKPSLTISSYRRPTERSINSAPPRPPSNPSRPSSKPRELTKAMSNSSQMKRIADRFQQHIETSKNNASELFDKDVGSNDFCAKIAVLHNLESETKRTTPCSVSNVEDHSFQINFTADEAKRIGVPNVRVEVEETRSYAGDKAQRAIRTLSSVMKLASFAKENSCNTGLISCQLGRQTFSSDPAYIAATLVIKNMLDRRNNTDGKQVNLSVGAALLKGKMVLADLCDNLRTDRPPFHCRVSASPIFGNIVHDVSMTALIDFVHAQEVITSILRQADTLSKDEAYGETYLYFWCICTERFEIPDNTNDMKMIRYGYTHDANLSCFSVLSLLKKTDIIEDALRYDFSRFPTPLLGNMIDGVCMTNIIVTIDKFHTTNEDILKCFVDLNGVCSRPKEEPVSEAVSVYVNSWREEANQLREQITSQDLPNDELEALNNEAQQKITYATQHEEAYLKDPQDSAPVLYFLNYEDDVEEAPRELGEEELIASVLVDDPKNQSIRSMRSIKSSISTKLASTTSLASGKDISAFVASPDQLGAVRSLVYLIENGSLTDSVRSIQELMIIHEVNKTKRIWVESRYGCAQNIFPQDEVVHVEREGKTGFNGKSLVQGELLSTAISQFAVGVNVGIVLQESAEAQQLKVCEYIARFVMEKAVNEDGHFYFSLAVVNEEGVLDLLGKEVSDAKLEGAEVSMAGNLLMGNFFSCAPLQKITDKASADERLRTALKTLHNLKLYKQPHMLHVNIWQMLPITGEDDWLGSSCQLFISHGGALTKFLATPDASVGKPVQVMNQLLRSAILGRCHTLCGIVCTNSEPDDHRFKDIRYMFAEQTKMQNTPEKSVPINSFAAFVKVLKQTIETRRERKKLIEDRLKEDVTPQQKKQLLEVLELTENSEKELLGVLQGAREVLRGRWAVQGVPPYSVF</sequence>
<evidence type="ECO:0000313" key="3">
    <source>
        <dbReference type="Proteomes" id="UP000515908"/>
    </source>
</evidence>
<dbReference type="EMBL" id="LR877172">
    <property type="protein sequence ID" value="CAD2222852.1"/>
    <property type="molecule type" value="Genomic_DNA"/>
</dbReference>